<organism evidence="3 4">
    <name type="scientific">Oopsacas minuta</name>
    <dbReference type="NCBI Taxonomy" id="111878"/>
    <lineage>
        <taxon>Eukaryota</taxon>
        <taxon>Metazoa</taxon>
        <taxon>Porifera</taxon>
        <taxon>Hexactinellida</taxon>
        <taxon>Hexasterophora</taxon>
        <taxon>Lyssacinosida</taxon>
        <taxon>Leucopsacidae</taxon>
        <taxon>Oopsacas</taxon>
    </lineage>
</organism>
<dbReference type="SUPFAM" id="SSF48445">
    <property type="entry name" value="14-3-3 protein"/>
    <property type="match status" value="1"/>
</dbReference>
<evidence type="ECO:0000313" key="3">
    <source>
        <dbReference type="EMBL" id="KAI6659415.1"/>
    </source>
</evidence>
<dbReference type="InterPro" id="IPR036815">
    <property type="entry name" value="14-3-3_dom_sf"/>
</dbReference>
<dbReference type="Gene3D" id="1.20.190.20">
    <property type="entry name" value="14-3-3 domain"/>
    <property type="match status" value="1"/>
</dbReference>
<evidence type="ECO:0000259" key="2">
    <source>
        <dbReference type="SMART" id="SM00101"/>
    </source>
</evidence>
<accession>A0AAV7KEV0</accession>
<protein>
    <recommendedName>
        <fullName evidence="2">14-3-3 domain-containing protein</fullName>
    </recommendedName>
</protein>
<comment type="similarity">
    <text evidence="1">Belongs to the 14-3-3 family.</text>
</comment>
<gene>
    <name evidence="3" type="ORF">LOD99_10812</name>
</gene>
<dbReference type="AlphaFoldDB" id="A0AAV7KEV0"/>
<reference evidence="3 4" key="1">
    <citation type="journal article" date="2023" name="BMC Biol.">
        <title>The compact genome of the sponge Oopsacas minuta (Hexactinellida) is lacking key metazoan core genes.</title>
        <authorList>
            <person name="Santini S."/>
            <person name="Schenkelaars Q."/>
            <person name="Jourda C."/>
            <person name="Duchesne M."/>
            <person name="Belahbib H."/>
            <person name="Rocher C."/>
            <person name="Selva M."/>
            <person name="Riesgo A."/>
            <person name="Vervoort M."/>
            <person name="Leys S.P."/>
            <person name="Kodjabachian L."/>
            <person name="Le Bivic A."/>
            <person name="Borchiellini C."/>
            <person name="Claverie J.M."/>
            <person name="Renard E."/>
        </authorList>
    </citation>
    <scope>NUCLEOTIDE SEQUENCE [LARGE SCALE GENOMIC DNA]</scope>
    <source>
        <strain evidence="3">SPO-2</strain>
    </source>
</reference>
<dbReference type="EMBL" id="JAKMXF010000063">
    <property type="protein sequence ID" value="KAI6659415.1"/>
    <property type="molecule type" value="Genomic_DNA"/>
</dbReference>
<keyword evidence="4" id="KW-1185">Reference proteome</keyword>
<dbReference type="Pfam" id="PF00244">
    <property type="entry name" value="14-3-3"/>
    <property type="match status" value="1"/>
</dbReference>
<dbReference type="SMART" id="SM00101">
    <property type="entry name" value="14_3_3"/>
    <property type="match status" value="1"/>
</dbReference>
<comment type="caution">
    <text evidence="3">The sequence shown here is derived from an EMBL/GenBank/DDBJ whole genome shotgun (WGS) entry which is preliminary data.</text>
</comment>
<dbReference type="InterPro" id="IPR023410">
    <property type="entry name" value="14-3-3_domain"/>
</dbReference>
<evidence type="ECO:0000313" key="4">
    <source>
        <dbReference type="Proteomes" id="UP001165289"/>
    </source>
</evidence>
<proteinExistence type="inferred from homology"/>
<evidence type="ECO:0000256" key="1">
    <source>
        <dbReference type="ARBA" id="ARBA00006141"/>
    </source>
</evidence>
<dbReference type="InterPro" id="IPR000308">
    <property type="entry name" value="14-3-3"/>
</dbReference>
<feature type="domain" description="14-3-3" evidence="2">
    <location>
        <begin position="1"/>
        <end position="112"/>
    </location>
</feature>
<dbReference type="PRINTS" id="PR00305">
    <property type="entry name" value="1433ZETA"/>
</dbReference>
<dbReference type="Proteomes" id="UP001165289">
    <property type="component" value="Unassembled WGS sequence"/>
</dbReference>
<sequence>MSRKGDYLRYKSEYTHPNKTDTNSANLAYESSKRLPATSTIRLGLALSYSTMVYEILHDDKSAIKIAKDAFDAAIVELDSLNDNDFRDATLIMQLLRDNLTLWTPAEDDIKPS</sequence>
<dbReference type="PANTHER" id="PTHR18860">
    <property type="entry name" value="14-3-3 PROTEIN"/>
    <property type="match status" value="1"/>
</dbReference>
<name>A0AAV7KEV0_9METZ</name>